<comment type="caution">
    <text evidence="10">The sequence shown here is derived from an EMBL/GenBank/DDBJ whole genome shotgun (WGS) entry which is preliminary data.</text>
</comment>
<accession>A0A9D4CCB2</accession>
<dbReference type="InterPro" id="IPR000047">
    <property type="entry name" value="HTH_motif"/>
</dbReference>
<reference evidence="10" key="1">
    <citation type="journal article" date="2019" name="bioRxiv">
        <title>The Genome of the Zebra Mussel, Dreissena polymorpha: A Resource for Invasive Species Research.</title>
        <authorList>
            <person name="McCartney M.A."/>
            <person name="Auch B."/>
            <person name="Kono T."/>
            <person name="Mallez S."/>
            <person name="Zhang Y."/>
            <person name="Obille A."/>
            <person name="Becker A."/>
            <person name="Abrahante J.E."/>
            <person name="Garbe J."/>
            <person name="Badalamenti J.P."/>
            <person name="Herman A."/>
            <person name="Mangelson H."/>
            <person name="Liachko I."/>
            <person name="Sullivan S."/>
            <person name="Sone E.D."/>
            <person name="Koren S."/>
            <person name="Silverstein K.A.T."/>
            <person name="Beckman K.B."/>
            <person name="Gohl D.M."/>
        </authorList>
    </citation>
    <scope>NUCLEOTIDE SEQUENCE</scope>
    <source>
        <strain evidence="10">Duluth1</strain>
        <tissue evidence="10">Whole animal</tissue>
    </source>
</reference>
<dbReference type="InterPro" id="IPR009057">
    <property type="entry name" value="Homeodomain-like_sf"/>
</dbReference>
<evidence type="ECO:0000256" key="3">
    <source>
        <dbReference type="ARBA" id="ARBA00023125"/>
    </source>
</evidence>
<reference evidence="10" key="2">
    <citation type="submission" date="2020-11" db="EMBL/GenBank/DDBJ databases">
        <authorList>
            <person name="McCartney M.A."/>
            <person name="Auch B."/>
            <person name="Kono T."/>
            <person name="Mallez S."/>
            <person name="Becker A."/>
            <person name="Gohl D.M."/>
            <person name="Silverstein K.A.T."/>
            <person name="Koren S."/>
            <person name="Bechman K.B."/>
            <person name="Herman A."/>
            <person name="Abrahante J.E."/>
            <person name="Garbe J."/>
        </authorList>
    </citation>
    <scope>NUCLEOTIDE SEQUENCE</scope>
    <source>
        <strain evidence="10">Duluth1</strain>
        <tissue evidence="10">Whole animal</tissue>
    </source>
</reference>
<evidence type="ECO:0000256" key="4">
    <source>
        <dbReference type="ARBA" id="ARBA00023155"/>
    </source>
</evidence>
<dbReference type="GO" id="GO:0005634">
    <property type="term" value="C:nucleus"/>
    <property type="evidence" value="ECO:0007669"/>
    <property type="project" value="UniProtKB-SubCell"/>
</dbReference>
<keyword evidence="5 6" id="KW-0539">Nucleus</keyword>
<evidence type="ECO:0000256" key="2">
    <source>
        <dbReference type="ARBA" id="ARBA00022473"/>
    </source>
</evidence>
<feature type="domain" description="Homeobox" evidence="9">
    <location>
        <begin position="14"/>
        <end position="74"/>
    </location>
</feature>
<dbReference type="PANTHER" id="PTHR45793">
    <property type="entry name" value="HOMEOBOX PROTEIN"/>
    <property type="match status" value="1"/>
</dbReference>
<dbReference type="AlphaFoldDB" id="A0A9D4CCB2"/>
<dbReference type="Pfam" id="PF00046">
    <property type="entry name" value="Homeodomain"/>
    <property type="match status" value="1"/>
</dbReference>
<evidence type="ECO:0000256" key="1">
    <source>
        <dbReference type="ARBA" id="ARBA00004123"/>
    </source>
</evidence>
<dbReference type="PRINTS" id="PR00031">
    <property type="entry name" value="HTHREPRESSR"/>
</dbReference>
<keyword evidence="4 6" id="KW-0371">Homeobox</keyword>
<evidence type="ECO:0000256" key="7">
    <source>
        <dbReference type="RuleBase" id="RU000682"/>
    </source>
</evidence>
<gene>
    <name evidence="10" type="ORF">DPMN_064471</name>
</gene>
<organism evidence="10 11">
    <name type="scientific">Dreissena polymorpha</name>
    <name type="common">Zebra mussel</name>
    <name type="synonym">Mytilus polymorpha</name>
    <dbReference type="NCBI Taxonomy" id="45954"/>
    <lineage>
        <taxon>Eukaryota</taxon>
        <taxon>Metazoa</taxon>
        <taxon>Spiralia</taxon>
        <taxon>Lophotrochozoa</taxon>
        <taxon>Mollusca</taxon>
        <taxon>Bivalvia</taxon>
        <taxon>Autobranchia</taxon>
        <taxon>Heteroconchia</taxon>
        <taxon>Euheterodonta</taxon>
        <taxon>Imparidentia</taxon>
        <taxon>Neoheterodontei</taxon>
        <taxon>Myida</taxon>
        <taxon>Dreissenoidea</taxon>
        <taxon>Dreissenidae</taxon>
        <taxon>Dreissena</taxon>
    </lineage>
</organism>
<dbReference type="CDD" id="cd00086">
    <property type="entry name" value="homeodomain"/>
    <property type="match status" value="1"/>
</dbReference>
<evidence type="ECO:0000313" key="10">
    <source>
        <dbReference type="EMBL" id="KAH3721542.1"/>
    </source>
</evidence>
<dbReference type="SUPFAM" id="SSF46689">
    <property type="entry name" value="Homeodomain-like"/>
    <property type="match status" value="1"/>
</dbReference>
<evidence type="ECO:0000256" key="6">
    <source>
        <dbReference type="PROSITE-ProRule" id="PRU00108"/>
    </source>
</evidence>
<evidence type="ECO:0000313" key="11">
    <source>
        <dbReference type="Proteomes" id="UP000828390"/>
    </source>
</evidence>
<evidence type="ECO:0000256" key="8">
    <source>
        <dbReference type="SAM" id="MobiDB-lite"/>
    </source>
</evidence>
<evidence type="ECO:0000256" key="5">
    <source>
        <dbReference type="ARBA" id="ARBA00023242"/>
    </source>
</evidence>
<dbReference type="SMART" id="SM00389">
    <property type="entry name" value="HOX"/>
    <property type="match status" value="1"/>
</dbReference>
<keyword evidence="3 6" id="KW-0238">DNA-binding</keyword>
<feature type="region of interest" description="Disordered" evidence="8">
    <location>
        <begin position="1"/>
        <end position="22"/>
    </location>
</feature>
<name>A0A9D4CCB2_DREPO</name>
<keyword evidence="11" id="KW-1185">Reference proteome</keyword>
<feature type="compositionally biased region" description="Basic residues" evidence="8">
    <location>
        <begin position="1"/>
        <end position="15"/>
    </location>
</feature>
<dbReference type="Gene3D" id="1.10.10.60">
    <property type="entry name" value="Homeodomain-like"/>
    <property type="match status" value="1"/>
</dbReference>
<sequence length="301" mass="34318">MVNKMHRASLHNTRKERRERTTFTQDQIAILESTFAHTIFPDLIRREELAEKFGLTENHILIWFKNRRAKSRREKTISRSVKNQARGNDIRNKRDVSCKRMIRSTERISSSPDIVLTNYHIHRSNIDDSFCSDDSLASNSLISDEFFTGINADTCEKMAKNSRIKLGRHLEFPLSPIHRNGSSSDRDELSPNASDHADDVTIPCLTSQHCLSGTIFGPDDIYRPNAISACVSRESTQLGEFFTDRLKTLTVQSSDNDIDYCTSEFMCGFFGFMASPVVCKQVLDENSDVLPVIETPIYQIL</sequence>
<feature type="DNA-binding region" description="Homeobox" evidence="6">
    <location>
        <begin position="16"/>
        <end position="75"/>
    </location>
</feature>
<dbReference type="PROSITE" id="PS50071">
    <property type="entry name" value="HOMEOBOX_2"/>
    <property type="match status" value="1"/>
</dbReference>
<dbReference type="GO" id="GO:0000981">
    <property type="term" value="F:DNA-binding transcription factor activity, RNA polymerase II-specific"/>
    <property type="evidence" value="ECO:0007669"/>
    <property type="project" value="TreeGrafter"/>
</dbReference>
<protein>
    <recommendedName>
        <fullName evidence="9">Homeobox domain-containing protein</fullName>
    </recommendedName>
</protein>
<dbReference type="Proteomes" id="UP000828390">
    <property type="component" value="Unassembled WGS sequence"/>
</dbReference>
<dbReference type="PANTHER" id="PTHR45793:SF5">
    <property type="entry name" value="HOMEOTIC PROTEIN OCELLILESS"/>
    <property type="match status" value="1"/>
</dbReference>
<dbReference type="InterPro" id="IPR001356">
    <property type="entry name" value="HD"/>
</dbReference>
<comment type="subcellular location">
    <subcellularLocation>
        <location evidence="1 6 7">Nucleus</location>
    </subcellularLocation>
</comment>
<dbReference type="EMBL" id="JAIWYP010000013">
    <property type="protein sequence ID" value="KAH3721542.1"/>
    <property type="molecule type" value="Genomic_DNA"/>
</dbReference>
<dbReference type="GO" id="GO:0000978">
    <property type="term" value="F:RNA polymerase II cis-regulatory region sequence-specific DNA binding"/>
    <property type="evidence" value="ECO:0007669"/>
    <property type="project" value="TreeGrafter"/>
</dbReference>
<keyword evidence="2" id="KW-0217">Developmental protein</keyword>
<proteinExistence type="predicted"/>
<evidence type="ECO:0000259" key="9">
    <source>
        <dbReference type="PROSITE" id="PS50071"/>
    </source>
</evidence>